<feature type="compositionally biased region" description="Basic residues" evidence="5">
    <location>
        <begin position="167"/>
        <end position="179"/>
    </location>
</feature>
<keyword evidence="4" id="KW-0863">Zinc-finger</keyword>
<evidence type="ECO:0000313" key="7">
    <source>
        <dbReference type="EMBL" id="GAU44523.1"/>
    </source>
</evidence>
<keyword evidence="2" id="KW-0479">Metal-binding</keyword>
<evidence type="ECO:0000313" key="8">
    <source>
        <dbReference type="Proteomes" id="UP000242715"/>
    </source>
</evidence>
<evidence type="ECO:0000259" key="6">
    <source>
        <dbReference type="PROSITE" id="PS50158"/>
    </source>
</evidence>
<dbReference type="EMBL" id="DF974050">
    <property type="protein sequence ID" value="GAU44523.1"/>
    <property type="molecule type" value="Genomic_DNA"/>
</dbReference>
<evidence type="ECO:0000256" key="3">
    <source>
        <dbReference type="ARBA" id="ARBA00022801"/>
    </source>
</evidence>
<dbReference type="InterPro" id="IPR001878">
    <property type="entry name" value="Znf_CCHC"/>
</dbReference>
<evidence type="ECO:0000256" key="4">
    <source>
        <dbReference type="PROSITE-ProRule" id="PRU00047"/>
    </source>
</evidence>
<sequence>MAENSNVIQNSIPKFDGYYDHWSMLMENLLRSKEFWGLIETGVITAPVNPTAEQQRLADESKLRDLKILAMGESESVNEYFARTLVIANRMTTPGERMEQVTVVEKILRSMPSKFNYVVYAIEESNDVTAMSIDELQCSLLVHEQRMKGQKDHSEEQALKVSNAGRGRGRSASRGRGRGRQSKDLIECYKCHKLGHYRNECSEWEGNVNYAEYQHEEETLLMAYSDSNTEHKEEVWYIDSGCSNHMVGTKEWLFDFDESFRESVKLGNDSKMAVMGKGNVKLSIEGKLHVISDVYYLPGLGNNLLSVGQLQQKGLTVIFRNDMCQWFHEEKGLILTTNMTMNRMYIVTASVMFPRCLQMQKNDESNLCYMRYAHLSIKGLRVLNKKHMVKGLPEMQDIEDKCKDCLSGKQHRESIPKQSNWRANQKLELVHSDICGPISPHSNGGNISPTLAVKDITPEEAWSGSRPSVHHFRIFGCLEHVHIPDAHRTKLDGKSITCVHLGKEGVKPNEQVPDEEDNNDIEIENEVNNAGEEANENDINNVTNSDLDTSQDTYDSTESDELELPPRTRRPPGYLSDYVTGQEQEEIGQIVQNLVIAKFSSHDDPTSYEEAAKHQKWKEAMESEIKSIEENDTWELTVLPQGAKSIGVKWIFKTKYNEEGKIDKYKARLVANGYSQKHGINYGEVFAPVARWDTIRAILSLAAYERWHLELGTGEKGKILIVSVYVDDLIYTGNDELMMAEFKASMKDKFAMTDLGKMKYFLGVEVNQCDQGIFIHQLKYGSEILKRFGMEDCNKVCSPIVPGYKLVKDENARATDATMSPDWNSGHSTYSL</sequence>
<name>A0A2Z6NQY2_TRISU</name>
<dbReference type="InterPro" id="IPR036875">
    <property type="entry name" value="Znf_CCHC_sf"/>
</dbReference>
<keyword evidence="3" id="KW-0378">Hydrolase</keyword>
<dbReference type="InterPro" id="IPR054722">
    <property type="entry name" value="PolX-like_BBD"/>
</dbReference>
<dbReference type="GO" id="GO:0008270">
    <property type="term" value="F:zinc ion binding"/>
    <property type="evidence" value="ECO:0007669"/>
    <property type="project" value="UniProtKB-KW"/>
</dbReference>
<proteinExistence type="predicted"/>
<dbReference type="InterPro" id="IPR039537">
    <property type="entry name" value="Retrotran_Ty1/copia-like"/>
</dbReference>
<dbReference type="Pfam" id="PF07727">
    <property type="entry name" value="RVT_2"/>
    <property type="match status" value="2"/>
</dbReference>
<dbReference type="SUPFAM" id="SSF57756">
    <property type="entry name" value="Retrovirus zinc finger-like domains"/>
    <property type="match status" value="1"/>
</dbReference>
<dbReference type="PROSITE" id="PS50158">
    <property type="entry name" value="ZF_CCHC"/>
    <property type="match status" value="1"/>
</dbReference>
<gene>
    <name evidence="7" type="ORF">TSUD_82300</name>
</gene>
<dbReference type="OrthoDB" id="547913at2759"/>
<dbReference type="InterPro" id="IPR013103">
    <property type="entry name" value="RVT_2"/>
</dbReference>
<evidence type="ECO:0000256" key="5">
    <source>
        <dbReference type="SAM" id="MobiDB-lite"/>
    </source>
</evidence>
<evidence type="ECO:0000256" key="1">
    <source>
        <dbReference type="ARBA" id="ARBA00022670"/>
    </source>
</evidence>
<organism evidence="7 8">
    <name type="scientific">Trifolium subterraneum</name>
    <name type="common">Subterranean clover</name>
    <dbReference type="NCBI Taxonomy" id="3900"/>
    <lineage>
        <taxon>Eukaryota</taxon>
        <taxon>Viridiplantae</taxon>
        <taxon>Streptophyta</taxon>
        <taxon>Embryophyta</taxon>
        <taxon>Tracheophyta</taxon>
        <taxon>Spermatophyta</taxon>
        <taxon>Magnoliopsida</taxon>
        <taxon>eudicotyledons</taxon>
        <taxon>Gunneridae</taxon>
        <taxon>Pentapetalae</taxon>
        <taxon>rosids</taxon>
        <taxon>fabids</taxon>
        <taxon>Fabales</taxon>
        <taxon>Fabaceae</taxon>
        <taxon>Papilionoideae</taxon>
        <taxon>50 kb inversion clade</taxon>
        <taxon>NPAAA clade</taxon>
        <taxon>Hologalegina</taxon>
        <taxon>IRL clade</taxon>
        <taxon>Trifolieae</taxon>
        <taxon>Trifolium</taxon>
    </lineage>
</organism>
<dbReference type="PANTHER" id="PTHR42648">
    <property type="entry name" value="TRANSPOSASE, PUTATIVE-RELATED"/>
    <property type="match status" value="1"/>
</dbReference>
<feature type="compositionally biased region" description="Basic and acidic residues" evidence="5">
    <location>
        <begin position="147"/>
        <end position="158"/>
    </location>
</feature>
<dbReference type="Pfam" id="PF14223">
    <property type="entry name" value="Retrotran_gag_2"/>
    <property type="match status" value="1"/>
</dbReference>
<protein>
    <recommendedName>
        <fullName evidence="6">CCHC-type domain-containing protein</fullName>
    </recommendedName>
</protein>
<keyword evidence="4" id="KW-0862">Zinc</keyword>
<keyword evidence="1" id="KW-0645">Protease</keyword>
<dbReference type="GO" id="GO:0003676">
    <property type="term" value="F:nucleic acid binding"/>
    <property type="evidence" value="ECO:0007669"/>
    <property type="project" value="InterPro"/>
</dbReference>
<feature type="region of interest" description="Disordered" evidence="5">
    <location>
        <begin position="147"/>
        <end position="179"/>
    </location>
</feature>
<dbReference type="AlphaFoldDB" id="A0A2Z6NQY2"/>
<feature type="domain" description="CCHC-type" evidence="6">
    <location>
        <begin position="188"/>
        <end position="203"/>
    </location>
</feature>
<dbReference type="PANTHER" id="PTHR42648:SF18">
    <property type="entry name" value="RETROTRANSPOSON, UNCLASSIFIED-LIKE PROTEIN"/>
    <property type="match status" value="1"/>
</dbReference>
<dbReference type="GO" id="GO:0006508">
    <property type="term" value="P:proteolysis"/>
    <property type="evidence" value="ECO:0007669"/>
    <property type="project" value="UniProtKB-KW"/>
</dbReference>
<dbReference type="GO" id="GO:0008233">
    <property type="term" value="F:peptidase activity"/>
    <property type="evidence" value="ECO:0007669"/>
    <property type="project" value="UniProtKB-KW"/>
</dbReference>
<dbReference type="Pfam" id="PF22936">
    <property type="entry name" value="Pol_BBD"/>
    <property type="match status" value="1"/>
</dbReference>
<feature type="compositionally biased region" description="Low complexity" evidence="5">
    <location>
        <begin position="530"/>
        <end position="541"/>
    </location>
</feature>
<evidence type="ECO:0000256" key="2">
    <source>
        <dbReference type="ARBA" id="ARBA00022723"/>
    </source>
</evidence>
<feature type="region of interest" description="Disordered" evidence="5">
    <location>
        <begin position="530"/>
        <end position="573"/>
    </location>
</feature>
<accession>A0A2Z6NQY2</accession>
<feature type="compositionally biased region" description="Polar residues" evidence="5">
    <location>
        <begin position="542"/>
        <end position="554"/>
    </location>
</feature>
<reference evidence="8" key="1">
    <citation type="journal article" date="2017" name="Front. Plant Sci.">
        <title>Climate Clever Clovers: New Paradigm to Reduce the Environmental Footprint of Ruminants by Breeding Low Methanogenic Forages Utilizing Haplotype Variation.</title>
        <authorList>
            <person name="Kaur P."/>
            <person name="Appels R."/>
            <person name="Bayer P.E."/>
            <person name="Keeble-Gagnere G."/>
            <person name="Wang J."/>
            <person name="Hirakawa H."/>
            <person name="Shirasawa K."/>
            <person name="Vercoe P."/>
            <person name="Stefanova K."/>
            <person name="Durmic Z."/>
            <person name="Nichols P."/>
            <person name="Revell C."/>
            <person name="Isobe S.N."/>
            <person name="Edwards D."/>
            <person name="Erskine W."/>
        </authorList>
    </citation>
    <scope>NUCLEOTIDE SEQUENCE [LARGE SCALE GENOMIC DNA]</scope>
    <source>
        <strain evidence="8">cv. Daliak</strain>
    </source>
</reference>
<keyword evidence="8" id="KW-1185">Reference proteome</keyword>
<dbReference type="Proteomes" id="UP000242715">
    <property type="component" value="Unassembled WGS sequence"/>
</dbReference>
<dbReference type="Pfam" id="PF13976">
    <property type="entry name" value="gag_pre-integrs"/>
    <property type="match status" value="1"/>
</dbReference>
<dbReference type="InterPro" id="IPR025724">
    <property type="entry name" value="GAG-pre-integrase_dom"/>
</dbReference>